<dbReference type="EMBL" id="DRLF01000350">
    <property type="protein sequence ID" value="HEC07223.1"/>
    <property type="molecule type" value="Genomic_DNA"/>
</dbReference>
<comment type="caution">
    <text evidence="1">The sequence shown here is derived from an EMBL/GenBank/DDBJ whole genome shotgun (WGS) entry which is preliminary data.</text>
</comment>
<proteinExistence type="predicted"/>
<organism evidence="1">
    <name type="scientific">Thiolapillus brandeum</name>
    <dbReference type="NCBI Taxonomy" id="1076588"/>
    <lineage>
        <taxon>Bacteria</taxon>
        <taxon>Pseudomonadati</taxon>
        <taxon>Pseudomonadota</taxon>
        <taxon>Gammaproteobacteria</taxon>
        <taxon>Chromatiales</taxon>
        <taxon>Sedimenticolaceae</taxon>
        <taxon>Thiolapillus</taxon>
    </lineage>
</organism>
<name>A0A831RZW8_9GAMM</name>
<evidence type="ECO:0000313" key="1">
    <source>
        <dbReference type="EMBL" id="HEC07223.1"/>
    </source>
</evidence>
<dbReference type="Proteomes" id="UP000886339">
    <property type="component" value="Unassembled WGS sequence"/>
</dbReference>
<protein>
    <submittedName>
        <fullName evidence="1">Uncharacterized protein</fullName>
    </submittedName>
</protein>
<gene>
    <name evidence="1" type="ORF">ENJ12_10240</name>
</gene>
<dbReference type="AlphaFoldDB" id="A0A831RZW8"/>
<sequence length="95" mass="11228">MDYQPAQAFAQSVPHSNTGIKRILEYCYTQRCTDRRRQIPRHQPAACKTHELLIIQSLNRFRRILTTIEIHRNFRKIAALPAYYPQSYPQAKAEK</sequence>
<reference evidence="1" key="1">
    <citation type="journal article" date="2020" name="mSystems">
        <title>Genome- and Community-Level Interaction Insights into Carbon Utilization and Element Cycling Functions of Hydrothermarchaeota in Hydrothermal Sediment.</title>
        <authorList>
            <person name="Zhou Z."/>
            <person name="Liu Y."/>
            <person name="Xu W."/>
            <person name="Pan J."/>
            <person name="Luo Z.H."/>
            <person name="Li M."/>
        </authorList>
    </citation>
    <scope>NUCLEOTIDE SEQUENCE [LARGE SCALE GENOMIC DNA]</scope>
    <source>
        <strain evidence="1">HyVt-458</strain>
    </source>
</reference>
<accession>A0A831RZW8</accession>